<dbReference type="Pfam" id="PF11396">
    <property type="entry name" value="PepSY_like"/>
    <property type="match status" value="1"/>
</dbReference>
<feature type="chain" id="PRO_5037665088" description="Putative beta-lactamase-inhibitor-like PepSY-like domain-containing protein" evidence="1">
    <location>
        <begin position="25"/>
        <end position="152"/>
    </location>
</feature>
<dbReference type="Proteomes" id="UP000627292">
    <property type="component" value="Unassembled WGS sequence"/>
</dbReference>
<evidence type="ECO:0000313" key="3">
    <source>
        <dbReference type="EMBL" id="GGH75945.1"/>
    </source>
</evidence>
<evidence type="ECO:0000256" key="1">
    <source>
        <dbReference type="SAM" id="SignalP"/>
    </source>
</evidence>
<sequence>MTMKKWIGFVLAVLLTGVAMTTQAQIRKMPSAVTNGFKEKFPEATDVSWKDKLSSWQASFTLKGIETEAWFTSKGEWKETNQPLEFSNLPEDVKTGLSKSRYSEWTPGEVTVIWKKDKPLEYRIYVEKSSLVQKKYLHFNEKGVLQKEIQSI</sequence>
<dbReference type="InterPro" id="IPR021533">
    <property type="entry name" value="PepSY-like"/>
</dbReference>
<feature type="domain" description="Putative beta-lactamase-inhibitor-like PepSY-like" evidence="2">
    <location>
        <begin position="57"/>
        <end position="146"/>
    </location>
</feature>
<feature type="signal peptide" evidence="1">
    <location>
        <begin position="1"/>
        <end position="24"/>
    </location>
</feature>
<dbReference type="Gene3D" id="3.10.450.360">
    <property type="match status" value="1"/>
</dbReference>
<reference evidence="3" key="2">
    <citation type="submission" date="2020-09" db="EMBL/GenBank/DDBJ databases">
        <authorList>
            <person name="Sun Q."/>
            <person name="Zhou Y."/>
        </authorList>
    </citation>
    <scope>NUCLEOTIDE SEQUENCE</scope>
    <source>
        <strain evidence="3">CGMCC 1.15290</strain>
    </source>
</reference>
<dbReference type="AlphaFoldDB" id="A0A917J464"/>
<dbReference type="SUPFAM" id="SSF160574">
    <property type="entry name" value="BT0923-like"/>
    <property type="match status" value="1"/>
</dbReference>
<comment type="caution">
    <text evidence="3">The sequence shown here is derived from an EMBL/GenBank/DDBJ whole genome shotgun (WGS) entry which is preliminary data.</text>
</comment>
<name>A0A917J464_9BACT</name>
<protein>
    <recommendedName>
        <fullName evidence="2">Putative beta-lactamase-inhibitor-like PepSY-like domain-containing protein</fullName>
    </recommendedName>
</protein>
<evidence type="ECO:0000313" key="4">
    <source>
        <dbReference type="Proteomes" id="UP000627292"/>
    </source>
</evidence>
<reference evidence="3" key="1">
    <citation type="journal article" date="2014" name="Int. J. Syst. Evol. Microbiol.">
        <title>Complete genome sequence of Corynebacterium casei LMG S-19264T (=DSM 44701T), isolated from a smear-ripened cheese.</title>
        <authorList>
            <consortium name="US DOE Joint Genome Institute (JGI-PGF)"/>
            <person name="Walter F."/>
            <person name="Albersmeier A."/>
            <person name="Kalinowski J."/>
            <person name="Ruckert C."/>
        </authorList>
    </citation>
    <scope>NUCLEOTIDE SEQUENCE</scope>
    <source>
        <strain evidence="3">CGMCC 1.15290</strain>
    </source>
</reference>
<proteinExistence type="predicted"/>
<accession>A0A917J464</accession>
<dbReference type="EMBL" id="BMIB01000004">
    <property type="protein sequence ID" value="GGH75945.1"/>
    <property type="molecule type" value="Genomic_DNA"/>
</dbReference>
<keyword evidence="1" id="KW-0732">Signal</keyword>
<gene>
    <name evidence="3" type="ORF">GCM10011379_40050</name>
</gene>
<keyword evidence="4" id="KW-1185">Reference proteome</keyword>
<organism evidence="3 4">
    <name type="scientific">Filimonas zeae</name>
    <dbReference type="NCBI Taxonomy" id="1737353"/>
    <lineage>
        <taxon>Bacteria</taxon>
        <taxon>Pseudomonadati</taxon>
        <taxon>Bacteroidota</taxon>
        <taxon>Chitinophagia</taxon>
        <taxon>Chitinophagales</taxon>
        <taxon>Chitinophagaceae</taxon>
        <taxon>Filimonas</taxon>
    </lineage>
</organism>
<evidence type="ECO:0000259" key="2">
    <source>
        <dbReference type="Pfam" id="PF11396"/>
    </source>
</evidence>